<proteinExistence type="predicted"/>
<reference evidence="1 2" key="2">
    <citation type="journal article" date="2022" name="Mol. Ecol. Resour.">
        <title>The genomes of chicory, endive, great burdock and yacon provide insights into Asteraceae paleo-polyploidization history and plant inulin production.</title>
        <authorList>
            <person name="Fan W."/>
            <person name="Wang S."/>
            <person name="Wang H."/>
            <person name="Wang A."/>
            <person name="Jiang F."/>
            <person name="Liu H."/>
            <person name="Zhao H."/>
            <person name="Xu D."/>
            <person name="Zhang Y."/>
        </authorList>
    </citation>
    <scope>NUCLEOTIDE SEQUENCE [LARGE SCALE GENOMIC DNA]</scope>
    <source>
        <strain evidence="2">cv. Yunnan</strain>
        <tissue evidence="1">Leaves</tissue>
    </source>
</reference>
<evidence type="ECO:0000313" key="1">
    <source>
        <dbReference type="EMBL" id="KAI3828097.1"/>
    </source>
</evidence>
<name>A0ACB9K744_9ASTR</name>
<reference evidence="2" key="1">
    <citation type="journal article" date="2022" name="Mol. Ecol. Resour.">
        <title>The genomes of chicory, endive, great burdock and yacon provide insights into Asteraceae palaeo-polyploidization history and plant inulin production.</title>
        <authorList>
            <person name="Fan W."/>
            <person name="Wang S."/>
            <person name="Wang H."/>
            <person name="Wang A."/>
            <person name="Jiang F."/>
            <person name="Liu H."/>
            <person name="Zhao H."/>
            <person name="Xu D."/>
            <person name="Zhang Y."/>
        </authorList>
    </citation>
    <scope>NUCLEOTIDE SEQUENCE [LARGE SCALE GENOMIC DNA]</scope>
    <source>
        <strain evidence="2">cv. Yunnan</strain>
    </source>
</reference>
<organism evidence="1 2">
    <name type="scientific">Smallanthus sonchifolius</name>
    <dbReference type="NCBI Taxonomy" id="185202"/>
    <lineage>
        <taxon>Eukaryota</taxon>
        <taxon>Viridiplantae</taxon>
        <taxon>Streptophyta</taxon>
        <taxon>Embryophyta</taxon>
        <taxon>Tracheophyta</taxon>
        <taxon>Spermatophyta</taxon>
        <taxon>Magnoliopsida</taxon>
        <taxon>eudicotyledons</taxon>
        <taxon>Gunneridae</taxon>
        <taxon>Pentapetalae</taxon>
        <taxon>asterids</taxon>
        <taxon>campanulids</taxon>
        <taxon>Asterales</taxon>
        <taxon>Asteraceae</taxon>
        <taxon>Asteroideae</taxon>
        <taxon>Heliantheae alliance</taxon>
        <taxon>Millerieae</taxon>
        <taxon>Smallanthus</taxon>
    </lineage>
</organism>
<keyword evidence="2" id="KW-1185">Reference proteome</keyword>
<protein>
    <submittedName>
        <fullName evidence="1">Uncharacterized protein</fullName>
    </submittedName>
</protein>
<dbReference type="Proteomes" id="UP001056120">
    <property type="component" value="Linkage Group LG01"/>
</dbReference>
<accession>A0ACB9K744</accession>
<evidence type="ECO:0000313" key="2">
    <source>
        <dbReference type="Proteomes" id="UP001056120"/>
    </source>
</evidence>
<dbReference type="EMBL" id="CM042018">
    <property type="protein sequence ID" value="KAI3828097.1"/>
    <property type="molecule type" value="Genomic_DNA"/>
</dbReference>
<comment type="caution">
    <text evidence="1">The sequence shown here is derived from an EMBL/GenBank/DDBJ whole genome shotgun (WGS) entry which is preliminary data.</text>
</comment>
<sequence length="114" mass="12967">MMEFEGHRNDRMKNVPKEHKGSFLEVQGPSHQLHLLIVMDQLNSDFIFEPDNINGVSRWLEGVGFGRYAGMPEMHKVDEEVLPLLSRDGLKEMYALAVGARRNPYAAICLLKGK</sequence>
<gene>
    <name evidence="1" type="ORF">L1987_02194</name>
</gene>